<comment type="caution">
    <text evidence="10">The sequence shown here is derived from an EMBL/GenBank/DDBJ whole genome shotgun (WGS) entry which is preliminary data.</text>
</comment>
<evidence type="ECO:0000256" key="1">
    <source>
        <dbReference type="ARBA" id="ARBA00022448"/>
    </source>
</evidence>
<dbReference type="AlphaFoldDB" id="A0A0S7YI95"/>
<dbReference type="InterPro" id="IPR010208">
    <property type="entry name" value="Ion_transpt_RnfC/RsxC"/>
</dbReference>
<dbReference type="Pfam" id="PF13375">
    <property type="entry name" value="RnfC_N"/>
    <property type="match status" value="1"/>
</dbReference>
<keyword evidence="8" id="KW-1278">Translocase</keyword>
<keyword evidence="7 8" id="KW-0411">Iron-sulfur</keyword>
<feature type="binding site" evidence="8">
    <location>
        <position position="397"/>
    </location>
    <ligand>
        <name>[4Fe-4S] cluster</name>
        <dbReference type="ChEBI" id="CHEBI:49883"/>
        <label>2</label>
    </ligand>
</feature>
<feature type="binding site" evidence="8">
    <location>
        <position position="361"/>
    </location>
    <ligand>
        <name>[4Fe-4S] cluster</name>
        <dbReference type="ChEBI" id="CHEBI:49883"/>
        <label>1</label>
    </ligand>
</feature>
<dbReference type="NCBIfam" id="TIGR01945">
    <property type="entry name" value="rnfC"/>
    <property type="match status" value="1"/>
</dbReference>
<dbReference type="PANTHER" id="PTHR43034:SF2">
    <property type="entry name" value="ION-TRANSLOCATING OXIDOREDUCTASE COMPLEX SUBUNIT C"/>
    <property type="match status" value="1"/>
</dbReference>
<comment type="similarity">
    <text evidence="8">Belongs to the 4Fe4S bacterial-type ferredoxin family. RnfC subfamily.</text>
</comment>
<dbReference type="Pfam" id="PF13237">
    <property type="entry name" value="Fer4_10"/>
    <property type="match status" value="1"/>
</dbReference>
<feature type="domain" description="4Fe-4S ferredoxin-type" evidence="9">
    <location>
        <begin position="349"/>
        <end position="378"/>
    </location>
</feature>
<evidence type="ECO:0000256" key="7">
    <source>
        <dbReference type="ARBA" id="ARBA00023014"/>
    </source>
</evidence>
<feature type="binding site" evidence="8">
    <location>
        <position position="368"/>
    </location>
    <ligand>
        <name>[4Fe-4S] cluster</name>
        <dbReference type="ChEBI" id="CHEBI:49883"/>
        <label>2</label>
    </ligand>
</feature>
<evidence type="ECO:0000313" key="10">
    <source>
        <dbReference type="EMBL" id="KPJ74472.1"/>
    </source>
</evidence>
<keyword evidence="8" id="KW-0472">Membrane</keyword>
<dbReference type="PROSITE" id="PS00198">
    <property type="entry name" value="4FE4S_FER_1"/>
    <property type="match status" value="1"/>
</dbReference>
<gene>
    <name evidence="8" type="primary">rnfC</name>
    <name evidence="10" type="ORF">AMJ52_00370</name>
</gene>
<keyword evidence="1 8" id="KW-0813">Transport</keyword>
<evidence type="ECO:0000256" key="8">
    <source>
        <dbReference type="HAMAP-Rule" id="MF_00461"/>
    </source>
</evidence>
<comment type="function">
    <text evidence="8">Part of a membrane-bound complex that couples electron transfer with translocation of ions across the membrane.</text>
</comment>
<evidence type="ECO:0000256" key="4">
    <source>
        <dbReference type="ARBA" id="ARBA00022737"/>
    </source>
</evidence>
<reference evidence="10 11" key="1">
    <citation type="journal article" date="2015" name="Microbiome">
        <title>Genomic resolution of linkages in carbon, nitrogen, and sulfur cycling among widespread estuary sediment bacteria.</title>
        <authorList>
            <person name="Baker B.J."/>
            <person name="Lazar C.S."/>
            <person name="Teske A.P."/>
            <person name="Dick G.J."/>
        </authorList>
    </citation>
    <scope>NUCLEOTIDE SEQUENCE [LARGE SCALE GENOMIC DNA]</scope>
    <source>
        <strain evidence="10">DG_78</strain>
    </source>
</reference>
<dbReference type="Gene3D" id="3.40.50.11540">
    <property type="entry name" value="NADH-ubiquinone oxidoreductase 51kDa subunit"/>
    <property type="match status" value="1"/>
</dbReference>
<dbReference type="InterPro" id="IPR037225">
    <property type="entry name" value="Nuo51_FMN-bd_sf"/>
</dbReference>
<feature type="binding site" evidence="8">
    <location>
        <position position="407"/>
    </location>
    <ligand>
        <name>[4Fe-4S] cluster</name>
        <dbReference type="ChEBI" id="CHEBI:49883"/>
        <label>1</label>
    </ligand>
</feature>
<evidence type="ECO:0000256" key="3">
    <source>
        <dbReference type="ARBA" id="ARBA00022723"/>
    </source>
</evidence>
<proteinExistence type="inferred from homology"/>
<dbReference type="GO" id="GO:0051539">
    <property type="term" value="F:4 iron, 4 sulfur cluster binding"/>
    <property type="evidence" value="ECO:0007669"/>
    <property type="project" value="UniProtKB-KW"/>
</dbReference>
<comment type="subunit">
    <text evidence="8">The complex is composed of six subunits: RnfA, RnfB, RnfC, RnfD, RnfE and RnfG.</text>
</comment>
<sequence length="430" mass="46979">MLRGFSGGVHPPEDKTTETCAIEIVPPPKRVCIPFSQHTGKPARPLVQKDDLVRIGTKIGESDGFISVPIHSSVAGKVIAIEQYAHPVLGSAECCIIESTDSDEWETNIMENQNYEQLTREELLGIIKEAGIVGLGGAAFPTHVKLTPPPEKPIDTLIINGCECEPMLTADHRLMLEYPTGITEGAKLFLKILGAHNLIFAVEDNKKNAAEIVKQEGVDVRLVKTKYPQGAEKQLIKALLNREVPRGGLPMDVGCVVQNVGTCYAAFQAARYQKPLIDRVVTVTGTGVKESKNVLVRIGTPAIDVINYCGGYTNPPKKIIFGGPMMGIAQYTEYVPIIKGTSGIIVWSEVPDESEDPCVRCASCVNVCPMGLMPTEIYAFVRNKKFSKAKEYGVLDCIECGCCAYACPAKIRLVHYLKYGKSEVWRLSKK</sequence>
<dbReference type="HAMAP" id="MF_00461">
    <property type="entry name" value="RsxC_RnfC"/>
    <property type="match status" value="1"/>
</dbReference>
<comment type="cofactor">
    <cofactor evidence="8">
        <name>[4Fe-4S] cluster</name>
        <dbReference type="ChEBI" id="CHEBI:49883"/>
    </cofactor>
    <text evidence="8">Binds 2 [4Fe-4S] clusters per subunit.</text>
</comment>
<dbReference type="InterPro" id="IPR026902">
    <property type="entry name" value="RnfC_N"/>
</dbReference>
<keyword evidence="6 8" id="KW-0408">Iron</keyword>
<dbReference type="GO" id="GO:0009055">
    <property type="term" value="F:electron transfer activity"/>
    <property type="evidence" value="ECO:0007669"/>
    <property type="project" value="InterPro"/>
</dbReference>
<dbReference type="NCBIfam" id="NF003454">
    <property type="entry name" value="PRK05035.1"/>
    <property type="match status" value="1"/>
</dbReference>
<feature type="binding site" evidence="8">
    <location>
        <position position="403"/>
    </location>
    <ligand>
        <name>[4Fe-4S] cluster</name>
        <dbReference type="ChEBI" id="CHEBI:49883"/>
        <label>2</label>
    </ligand>
</feature>
<dbReference type="InterPro" id="IPR017900">
    <property type="entry name" value="4Fe4S_Fe_S_CS"/>
</dbReference>
<feature type="binding site" evidence="8">
    <location>
        <position position="364"/>
    </location>
    <ligand>
        <name>[4Fe-4S] cluster</name>
        <dbReference type="ChEBI" id="CHEBI:49883"/>
        <label>1</label>
    </ligand>
</feature>
<dbReference type="Gene3D" id="3.30.70.20">
    <property type="match status" value="1"/>
</dbReference>
<dbReference type="EMBL" id="LJNI01000003">
    <property type="protein sequence ID" value="KPJ74472.1"/>
    <property type="molecule type" value="Genomic_DNA"/>
</dbReference>
<dbReference type="SUPFAM" id="SSF142019">
    <property type="entry name" value="Nqo1 FMN-binding domain-like"/>
    <property type="match status" value="1"/>
</dbReference>
<keyword evidence="5 8" id="KW-0249">Electron transport</keyword>
<evidence type="ECO:0000256" key="5">
    <source>
        <dbReference type="ARBA" id="ARBA00022982"/>
    </source>
</evidence>
<dbReference type="GO" id="GO:0022900">
    <property type="term" value="P:electron transport chain"/>
    <property type="evidence" value="ECO:0007669"/>
    <property type="project" value="UniProtKB-UniRule"/>
</dbReference>
<dbReference type="PANTHER" id="PTHR43034">
    <property type="entry name" value="ION-TRANSLOCATING OXIDOREDUCTASE COMPLEX SUBUNIT C"/>
    <property type="match status" value="1"/>
</dbReference>
<dbReference type="InterPro" id="IPR011538">
    <property type="entry name" value="Nuo51_FMN-bd"/>
</dbReference>
<evidence type="ECO:0000256" key="2">
    <source>
        <dbReference type="ARBA" id="ARBA00022485"/>
    </source>
</evidence>
<dbReference type="PROSITE" id="PS51379">
    <property type="entry name" value="4FE4S_FER_2"/>
    <property type="match status" value="1"/>
</dbReference>
<comment type="subcellular location">
    <subcellularLocation>
        <location evidence="8">Cell membrane</location>
        <topology evidence="8">Peripheral membrane protein</topology>
    </subcellularLocation>
</comment>
<keyword evidence="4 8" id="KW-0677">Repeat</keyword>
<keyword evidence="3 8" id="KW-0479">Metal-binding</keyword>
<protein>
    <recommendedName>
        <fullName evidence="8">Ion-translocating oxidoreductase complex subunit C</fullName>
        <ecNumber evidence="8">7.-.-.-</ecNumber>
    </recommendedName>
    <alternativeName>
        <fullName evidence="8">Rnf electron transport complex subunit C</fullName>
    </alternativeName>
</protein>
<organism evidence="10 11">
    <name type="scientific">candidate division TA06 bacterium DG_78</name>
    <dbReference type="NCBI Taxonomy" id="1703772"/>
    <lineage>
        <taxon>Bacteria</taxon>
        <taxon>Bacteria division TA06</taxon>
    </lineage>
</organism>
<keyword evidence="8" id="KW-1003">Cell membrane</keyword>
<dbReference type="SUPFAM" id="SSF46548">
    <property type="entry name" value="alpha-helical ferredoxin"/>
    <property type="match status" value="1"/>
</dbReference>
<accession>A0A0S7YI95</accession>
<evidence type="ECO:0000256" key="6">
    <source>
        <dbReference type="ARBA" id="ARBA00023004"/>
    </source>
</evidence>
<dbReference type="InterPro" id="IPR017896">
    <property type="entry name" value="4Fe4S_Fe-S-bd"/>
</dbReference>
<dbReference type="GO" id="GO:0005886">
    <property type="term" value="C:plasma membrane"/>
    <property type="evidence" value="ECO:0007669"/>
    <property type="project" value="UniProtKB-SubCell"/>
</dbReference>
<evidence type="ECO:0000313" key="11">
    <source>
        <dbReference type="Proteomes" id="UP000051012"/>
    </source>
</evidence>
<evidence type="ECO:0000259" key="9">
    <source>
        <dbReference type="PROSITE" id="PS51379"/>
    </source>
</evidence>
<keyword evidence="2 8" id="KW-0004">4Fe-4S</keyword>
<dbReference type="EC" id="7.-.-.-" evidence="8"/>
<dbReference type="Proteomes" id="UP000051012">
    <property type="component" value="Unassembled WGS sequence"/>
</dbReference>
<dbReference type="Pfam" id="PF10531">
    <property type="entry name" value="SLBB"/>
    <property type="match status" value="1"/>
</dbReference>
<feature type="binding site" evidence="8">
    <location>
        <position position="400"/>
    </location>
    <ligand>
        <name>[4Fe-4S] cluster</name>
        <dbReference type="ChEBI" id="CHEBI:49883"/>
        <label>2</label>
    </ligand>
</feature>
<dbReference type="Pfam" id="PF01512">
    <property type="entry name" value="Complex1_51K"/>
    <property type="match status" value="1"/>
</dbReference>
<feature type="binding site" evidence="8">
    <location>
        <position position="358"/>
    </location>
    <ligand>
        <name>[4Fe-4S] cluster</name>
        <dbReference type="ChEBI" id="CHEBI:49883"/>
        <label>1</label>
    </ligand>
</feature>
<dbReference type="InterPro" id="IPR019554">
    <property type="entry name" value="Soluble_ligand-bd"/>
</dbReference>
<dbReference type="PATRIC" id="fig|1703772.3.peg.1760"/>
<name>A0A0S7YI95_UNCT6</name>
<dbReference type="GO" id="GO:0046872">
    <property type="term" value="F:metal ion binding"/>
    <property type="evidence" value="ECO:0007669"/>
    <property type="project" value="UniProtKB-KW"/>
</dbReference>